<dbReference type="InterPro" id="IPR006176">
    <property type="entry name" value="3-OHacyl-CoA_DH_NAD-bd"/>
</dbReference>
<evidence type="ECO:0000313" key="19">
    <source>
        <dbReference type="Proteomes" id="UP001196565"/>
    </source>
</evidence>
<comment type="similarity">
    <text evidence="3">In the N-terminal section; belongs to the enoyl-CoA hydratase/isomerase family.</text>
</comment>
<comment type="subcellular location">
    <subcellularLocation>
        <location evidence="1">Peroxisome</location>
    </subcellularLocation>
</comment>
<evidence type="ECO:0000256" key="2">
    <source>
        <dbReference type="ARBA" id="ARBA00005005"/>
    </source>
</evidence>
<evidence type="ECO:0000256" key="7">
    <source>
        <dbReference type="ARBA" id="ARBA00023002"/>
    </source>
</evidence>
<dbReference type="InterPro" id="IPR008927">
    <property type="entry name" value="6-PGluconate_DH-like_C_sf"/>
</dbReference>
<dbReference type="Pfam" id="PF00378">
    <property type="entry name" value="ECH_1"/>
    <property type="match status" value="1"/>
</dbReference>
<dbReference type="SUPFAM" id="SSF52096">
    <property type="entry name" value="ClpP/crotonase"/>
    <property type="match status" value="1"/>
</dbReference>
<keyword evidence="6" id="KW-0442">Lipid degradation</keyword>
<dbReference type="Pfam" id="PF00725">
    <property type="entry name" value="3HCDH"/>
    <property type="match status" value="2"/>
</dbReference>
<proteinExistence type="inferred from homology"/>
<evidence type="ECO:0000256" key="10">
    <source>
        <dbReference type="ARBA" id="ARBA00023140"/>
    </source>
</evidence>
<evidence type="ECO:0000256" key="11">
    <source>
        <dbReference type="ARBA" id="ARBA00023235"/>
    </source>
</evidence>
<keyword evidence="11" id="KW-0413">Isomerase</keyword>
<keyword evidence="7" id="KW-0560">Oxidoreductase</keyword>
<gene>
    <name evidence="18" type="ORF">KPL78_07690</name>
</gene>
<evidence type="ECO:0000256" key="1">
    <source>
        <dbReference type="ARBA" id="ARBA00004275"/>
    </source>
</evidence>
<comment type="subunit">
    <text evidence="4">Monomer.</text>
</comment>
<organism evidence="18 19">
    <name type="scientific">Roseomonas alba</name>
    <dbReference type="NCBI Taxonomy" id="2846776"/>
    <lineage>
        <taxon>Bacteria</taxon>
        <taxon>Pseudomonadati</taxon>
        <taxon>Pseudomonadota</taxon>
        <taxon>Alphaproteobacteria</taxon>
        <taxon>Acetobacterales</taxon>
        <taxon>Roseomonadaceae</taxon>
        <taxon>Roseomonas</taxon>
    </lineage>
</organism>
<dbReference type="CDD" id="cd06558">
    <property type="entry name" value="crotonase-like"/>
    <property type="match status" value="1"/>
</dbReference>
<evidence type="ECO:0000259" key="16">
    <source>
        <dbReference type="Pfam" id="PF00725"/>
    </source>
</evidence>
<evidence type="ECO:0000256" key="8">
    <source>
        <dbReference type="ARBA" id="ARBA00023027"/>
    </source>
</evidence>
<dbReference type="Pfam" id="PF02737">
    <property type="entry name" value="3HCDH_N"/>
    <property type="match status" value="1"/>
</dbReference>
<keyword evidence="10" id="KW-0576">Peroxisome</keyword>
<dbReference type="Gene3D" id="3.90.226.10">
    <property type="entry name" value="2-enoyl-CoA Hydratase, Chain A, domain 1"/>
    <property type="match status" value="1"/>
</dbReference>
<keyword evidence="12" id="KW-0456">Lyase</keyword>
<accession>A0ABS7A5Y1</accession>
<evidence type="ECO:0000313" key="18">
    <source>
        <dbReference type="EMBL" id="MBW6397719.1"/>
    </source>
</evidence>
<evidence type="ECO:0000259" key="17">
    <source>
        <dbReference type="Pfam" id="PF02737"/>
    </source>
</evidence>
<evidence type="ECO:0000256" key="6">
    <source>
        <dbReference type="ARBA" id="ARBA00022963"/>
    </source>
</evidence>
<comment type="pathway">
    <text evidence="2">Lipid metabolism; fatty acid beta-oxidation.</text>
</comment>
<reference evidence="18 19" key="1">
    <citation type="submission" date="2021-07" db="EMBL/GenBank/DDBJ databases">
        <authorList>
            <person name="So Y."/>
        </authorList>
    </citation>
    <scope>NUCLEOTIDE SEQUENCE [LARGE SCALE GENOMIC DNA]</scope>
    <source>
        <strain evidence="18 19">HJA6</strain>
    </source>
</reference>
<dbReference type="Gene3D" id="1.10.1040.50">
    <property type="match status" value="1"/>
</dbReference>
<keyword evidence="8" id="KW-0520">NAD</keyword>
<dbReference type="PANTHER" id="PTHR23309">
    <property type="entry name" value="3-HYDROXYACYL-COA DEHYROGENASE"/>
    <property type="match status" value="1"/>
</dbReference>
<dbReference type="SUPFAM" id="SSF48179">
    <property type="entry name" value="6-phosphogluconate dehydrogenase C-terminal domain-like"/>
    <property type="match status" value="2"/>
</dbReference>
<dbReference type="InterPro" id="IPR036291">
    <property type="entry name" value="NAD(P)-bd_dom_sf"/>
</dbReference>
<dbReference type="Gene3D" id="3.40.50.720">
    <property type="entry name" value="NAD(P)-binding Rossmann-like Domain"/>
    <property type="match status" value="1"/>
</dbReference>
<feature type="domain" description="3-hydroxyacyl-CoA dehydrogenase NAD binding" evidence="17">
    <location>
        <begin position="349"/>
        <end position="527"/>
    </location>
</feature>
<keyword evidence="13" id="KW-0511">Multifunctional enzyme</keyword>
<keyword evidence="9" id="KW-0443">Lipid metabolism</keyword>
<dbReference type="Proteomes" id="UP001196565">
    <property type="component" value="Unassembled WGS sequence"/>
</dbReference>
<dbReference type="PANTHER" id="PTHR23309:SF49">
    <property type="entry name" value="PEROXISOMAL BIFUNCTIONAL ENZYME"/>
    <property type="match status" value="1"/>
</dbReference>
<name>A0ABS7A5Y1_9PROT</name>
<evidence type="ECO:0000256" key="3">
    <source>
        <dbReference type="ARBA" id="ARBA00008750"/>
    </source>
</evidence>
<dbReference type="EMBL" id="JAHYBZ010000002">
    <property type="protein sequence ID" value="MBW6397719.1"/>
    <property type="molecule type" value="Genomic_DNA"/>
</dbReference>
<comment type="catalytic activity">
    <reaction evidence="14">
        <text>a (3S)-3-hydroxyacyl-CoA + NAD(+) = a 3-oxoacyl-CoA + NADH + H(+)</text>
        <dbReference type="Rhea" id="RHEA:22432"/>
        <dbReference type="ChEBI" id="CHEBI:15378"/>
        <dbReference type="ChEBI" id="CHEBI:57318"/>
        <dbReference type="ChEBI" id="CHEBI:57540"/>
        <dbReference type="ChEBI" id="CHEBI:57945"/>
        <dbReference type="ChEBI" id="CHEBI:90726"/>
        <dbReference type="EC" id="1.1.1.35"/>
    </reaction>
</comment>
<dbReference type="PROSITE" id="PS00166">
    <property type="entry name" value="ENOYL_COA_HYDRATASE"/>
    <property type="match status" value="1"/>
</dbReference>
<keyword evidence="5" id="KW-0276">Fatty acid metabolism</keyword>
<sequence length="747" mass="79340">MALRSRLVEACSAARRGPLGNGGRLPPDASCTTLRPDRSVEPIELNRQGRDPVAQEAVFVQHEAQGDVHVLHIANPPVNTLRTEVRAGLLAGLNAAKAAGAKAVVLIGSGRMYSAGAEMTEFGKPRQPPSLPEVFDAIEEYPGIVVSAIHGSALGGGLELALACHARVASPGAQVGLPEVKRGFVPGAGGTQRLPRLIGPEAAAKIIVSGDPVKAEQAVKLGFVDAVIEGDLEAGAVAWAKANIGKTFILARNRTDKIEGQDPAAYDAVVAGLLKRTRGQESPKGCAEAVKASFTMPFEKGLEKERELFQTLVSGEQSKALRHIFFGEREVLRIPGMPADAKSLPVNNLVVIGGGTMGGGIAMSAANFGVPVTIVEMTEEALQKGLARCHANWERTVSSGRLSQAEYEKRKALLTGSTDFEGTVAKADLVIEAVFENMEVKKQVFARLDKAARPGVVLASNTSTLDVDEIASATTRPEFVMGMHFFSPANVMRLLENVRGSKSSWATIATATEFGKRIGKLPVLVGNCDGFVGNRMTGKRTPQVEKLLLEGCLPQDIDKVMEGYGMAMGPLATGDLAGLDIGAAVRKARGTVAPVADAVVALGRFGQKTGKGWYMYDEKRTRLPDPEVERIILDVAEKMQVRRRKISDQEILERLLLPMVNEGARILEEGVASRPIDIDVVFCNGFGWPAFRGGPMFWADSIGLKAVRDKLAHYAEATGDANLKPAALIEKLAVEGGSFAGMGAKAA</sequence>
<dbReference type="InterPro" id="IPR006108">
    <property type="entry name" value="3HC_DH_C"/>
</dbReference>
<protein>
    <submittedName>
        <fullName evidence="18">Enoyl-CoA hydratase/isomerase family protein</fullName>
    </submittedName>
</protein>
<evidence type="ECO:0000256" key="12">
    <source>
        <dbReference type="ARBA" id="ARBA00023239"/>
    </source>
</evidence>
<feature type="domain" description="3-hydroxyacyl-CoA dehydrogenase C-terminal" evidence="16">
    <location>
        <begin position="530"/>
        <end position="616"/>
    </location>
</feature>
<evidence type="ECO:0000256" key="14">
    <source>
        <dbReference type="ARBA" id="ARBA00049556"/>
    </source>
</evidence>
<feature type="domain" description="3-hydroxyacyl-CoA dehydrogenase C-terminal" evidence="16">
    <location>
        <begin position="651"/>
        <end position="735"/>
    </location>
</feature>
<evidence type="ECO:0000256" key="5">
    <source>
        <dbReference type="ARBA" id="ARBA00022832"/>
    </source>
</evidence>
<comment type="similarity">
    <text evidence="15">Belongs to the enoyl-CoA hydratase/isomerase family.</text>
</comment>
<dbReference type="InterPro" id="IPR018376">
    <property type="entry name" value="Enoyl-CoA_hyd/isom_CS"/>
</dbReference>
<dbReference type="InterPro" id="IPR029045">
    <property type="entry name" value="ClpP/crotonase-like_dom_sf"/>
</dbReference>
<evidence type="ECO:0000256" key="4">
    <source>
        <dbReference type="ARBA" id="ARBA00011245"/>
    </source>
</evidence>
<evidence type="ECO:0000256" key="15">
    <source>
        <dbReference type="RuleBase" id="RU003707"/>
    </source>
</evidence>
<evidence type="ECO:0000256" key="13">
    <source>
        <dbReference type="ARBA" id="ARBA00023268"/>
    </source>
</evidence>
<dbReference type="SUPFAM" id="SSF51735">
    <property type="entry name" value="NAD(P)-binding Rossmann-fold domains"/>
    <property type="match status" value="1"/>
</dbReference>
<comment type="caution">
    <text evidence="18">The sequence shown here is derived from an EMBL/GenBank/DDBJ whole genome shotgun (WGS) entry which is preliminary data.</text>
</comment>
<evidence type="ECO:0000256" key="9">
    <source>
        <dbReference type="ARBA" id="ARBA00023098"/>
    </source>
</evidence>
<keyword evidence="19" id="KW-1185">Reference proteome</keyword>
<dbReference type="InterPro" id="IPR001753">
    <property type="entry name" value="Enoyl-CoA_hydra/iso"/>
</dbReference>